<accession>A0A7C8IEV7</accession>
<dbReference type="PANTHER" id="PTHR45458">
    <property type="entry name" value="SHORT-CHAIN DEHYDROGENASE/REDUCTASE SDR"/>
    <property type="match status" value="1"/>
</dbReference>
<reference evidence="2 3" key="1">
    <citation type="submission" date="2020-01" db="EMBL/GenBank/DDBJ databases">
        <authorList>
            <consortium name="DOE Joint Genome Institute"/>
            <person name="Haridas S."/>
            <person name="Albert R."/>
            <person name="Binder M."/>
            <person name="Bloem J."/>
            <person name="Labutti K."/>
            <person name="Salamov A."/>
            <person name="Andreopoulos B."/>
            <person name="Baker S.E."/>
            <person name="Barry K."/>
            <person name="Bills G."/>
            <person name="Bluhm B.H."/>
            <person name="Cannon C."/>
            <person name="Castanera R."/>
            <person name="Culley D.E."/>
            <person name="Daum C."/>
            <person name="Ezra D."/>
            <person name="Gonzalez J.B."/>
            <person name="Henrissat B."/>
            <person name="Kuo A."/>
            <person name="Liang C."/>
            <person name="Lipzen A."/>
            <person name="Lutzoni F."/>
            <person name="Magnuson J."/>
            <person name="Mondo S."/>
            <person name="Nolan M."/>
            <person name="Ohm R."/>
            <person name="Pangilinan J."/>
            <person name="Park H.-J.H."/>
            <person name="Ramirez L."/>
            <person name="Alfaro M."/>
            <person name="Sun H."/>
            <person name="Tritt A."/>
            <person name="Yoshinaga Y."/>
            <person name="Zwiers L.-H.L."/>
            <person name="Turgeon B.G."/>
            <person name="Goodwin S.B."/>
            <person name="Spatafora J.W."/>
            <person name="Crous P.W."/>
            <person name="Grigoriev I.V."/>
        </authorList>
    </citation>
    <scope>NUCLEOTIDE SEQUENCE [LARGE SCALE GENOMIC DNA]</scope>
    <source>
        <strain evidence="2 3">CBS 611.86</strain>
    </source>
</reference>
<dbReference type="InterPro" id="IPR036291">
    <property type="entry name" value="NAD(P)-bd_dom_sf"/>
</dbReference>
<dbReference type="InterPro" id="IPR020904">
    <property type="entry name" value="Sc_DH/Rdtase_CS"/>
</dbReference>
<gene>
    <name evidence="2" type="ORF">BDV95DRAFT_602018</name>
</gene>
<proteinExistence type="predicted"/>
<evidence type="ECO:0000313" key="3">
    <source>
        <dbReference type="Proteomes" id="UP000481861"/>
    </source>
</evidence>
<keyword evidence="1" id="KW-0521">NADP</keyword>
<dbReference type="AlphaFoldDB" id="A0A7C8IEV7"/>
<dbReference type="InterPro" id="IPR052184">
    <property type="entry name" value="SDR_enzymes"/>
</dbReference>
<comment type="caution">
    <text evidence="2">The sequence shown here is derived from an EMBL/GenBank/DDBJ whole genome shotgun (WGS) entry which is preliminary data.</text>
</comment>
<dbReference type="Gene3D" id="3.40.50.720">
    <property type="entry name" value="NAD(P)-binding Rossmann-like Domain"/>
    <property type="match status" value="1"/>
</dbReference>
<protein>
    <recommendedName>
        <fullName evidence="4">NAD(P)-binding protein</fullName>
    </recommendedName>
</protein>
<dbReference type="PANTHER" id="PTHR45458:SF1">
    <property type="entry name" value="SHORT CHAIN DEHYDROGENASE"/>
    <property type="match status" value="1"/>
</dbReference>
<dbReference type="SUPFAM" id="SSF51735">
    <property type="entry name" value="NAD(P)-binding Rossmann-fold domains"/>
    <property type="match status" value="1"/>
</dbReference>
<evidence type="ECO:0008006" key="4">
    <source>
        <dbReference type="Google" id="ProtNLM"/>
    </source>
</evidence>
<organism evidence="2 3">
    <name type="scientific">Massariosphaeria phaeospora</name>
    <dbReference type="NCBI Taxonomy" id="100035"/>
    <lineage>
        <taxon>Eukaryota</taxon>
        <taxon>Fungi</taxon>
        <taxon>Dikarya</taxon>
        <taxon>Ascomycota</taxon>
        <taxon>Pezizomycotina</taxon>
        <taxon>Dothideomycetes</taxon>
        <taxon>Pleosporomycetidae</taxon>
        <taxon>Pleosporales</taxon>
        <taxon>Pleosporales incertae sedis</taxon>
        <taxon>Massariosphaeria</taxon>
    </lineage>
</organism>
<dbReference type="GO" id="GO:0016616">
    <property type="term" value="F:oxidoreductase activity, acting on the CH-OH group of donors, NAD or NADP as acceptor"/>
    <property type="evidence" value="ECO:0007669"/>
    <property type="project" value="TreeGrafter"/>
</dbReference>
<dbReference type="OrthoDB" id="5296at2759"/>
<evidence type="ECO:0000256" key="1">
    <source>
        <dbReference type="ARBA" id="ARBA00022857"/>
    </source>
</evidence>
<name>A0A7C8IEV7_9PLEO</name>
<dbReference type="CDD" id="cd05325">
    <property type="entry name" value="carb_red_sniffer_like_SDR_c"/>
    <property type="match status" value="1"/>
</dbReference>
<dbReference type="PRINTS" id="PR00081">
    <property type="entry name" value="GDHRDH"/>
</dbReference>
<dbReference type="PROSITE" id="PS00061">
    <property type="entry name" value="ADH_SHORT"/>
    <property type="match status" value="1"/>
</dbReference>
<evidence type="ECO:0000313" key="2">
    <source>
        <dbReference type="EMBL" id="KAF2877648.1"/>
    </source>
</evidence>
<keyword evidence="3" id="KW-1185">Reference proteome</keyword>
<dbReference type="Proteomes" id="UP000481861">
    <property type="component" value="Unassembled WGS sequence"/>
</dbReference>
<sequence length="237" mass="25084">MPTYFLTGANRGLGLEFVRQLSSNPSNVVIAAVRSLSADLSTLQSLTRDTKNVHIIECDVGSTSSISSLSSRVSEILAKSGQKLNYLLNNAGINATSSDTSLSIDPASLQTHIAVNVLGPAKIVEALQGQLAQGAVVMNMTSGLGSLTVAKDMTKCCTYSISKAALNMLSVHQAKDLKGIEAVVVCMDPGWVKTDMGGEGAMIEPKVSIEGMLKVIGGLKKEDTAKFYRYDGEEVPW</sequence>
<dbReference type="Pfam" id="PF00106">
    <property type="entry name" value="adh_short"/>
    <property type="match status" value="1"/>
</dbReference>
<dbReference type="InterPro" id="IPR002347">
    <property type="entry name" value="SDR_fam"/>
</dbReference>
<dbReference type="EMBL" id="JAADJZ010000002">
    <property type="protein sequence ID" value="KAF2877648.1"/>
    <property type="molecule type" value="Genomic_DNA"/>
</dbReference>